<name>A0A8D2MSQ3_ZONAL</name>
<evidence type="ECO:0000256" key="1">
    <source>
        <dbReference type="SAM" id="MobiDB-lite"/>
    </source>
</evidence>
<sequence>MVPSLVFFHDFRYKKLEDLLEKSFSLVKMPSIQPVVMCVMKHLPKVPEKKLKLVMADKDLYKACAVEVKRQIWQDNQALFGDEVSPLLKQYILEKENILFSNDISFLQNFFSPSPKTRRQGEVVQKLTQMIGKNVKLYDMVLQFLRTLFLRTRNVHYCTLRAELLMSLHDLEISEICTVDPCHKFTWCLDACIREKFVDNKRARELQGFLDGVKKGQEQVLGDLSMILCDPFAINTLALSTIRHLQDLVGQDTLPREAELITRFLPLLMSFVVDDHTFTVDQKLPSEEKGPIPYPSAIPEAFTKFLQENRIACEIGLYYILHITKQRNKNAFLRLLPALVETFSDLAFSDIFLHLLTGNLTLLSDEFALEEFCTSLFDGFFLTACSRKENVHRHVLRLLLHLHHKVAPAKLESLQKALEPTKQSGEAVKELYNQLSEKLELRKPSPAEVTETPSMELPLPTVPTPASR</sequence>
<dbReference type="Ensembl" id="ENSZALT00000015720.1">
    <property type="protein sequence ID" value="ENSZALP00000011367.1"/>
    <property type="gene ID" value="ENSZALG00000009572.1"/>
</dbReference>
<evidence type="ECO:0000313" key="2">
    <source>
        <dbReference type="Ensembl" id="ENSZALP00000011367.1"/>
    </source>
</evidence>
<dbReference type="PANTHER" id="PTHR13503">
    <property type="entry name" value="NEGATIVE ELONGATION FACTOR COMPLEX MEMBER B"/>
    <property type="match status" value="1"/>
</dbReference>
<protein>
    <submittedName>
        <fullName evidence="2">Negative elongation factor complex member B</fullName>
    </submittedName>
</protein>
<feature type="region of interest" description="Disordered" evidence="1">
    <location>
        <begin position="442"/>
        <end position="468"/>
    </location>
</feature>
<dbReference type="GO" id="GO:0032021">
    <property type="term" value="C:NELF complex"/>
    <property type="evidence" value="ECO:0007669"/>
    <property type="project" value="TreeGrafter"/>
</dbReference>
<proteinExistence type="predicted"/>
<keyword evidence="3" id="KW-1185">Reference proteome</keyword>
<reference evidence="2" key="1">
    <citation type="submission" date="2025-08" db="UniProtKB">
        <authorList>
            <consortium name="Ensembl"/>
        </authorList>
    </citation>
    <scope>IDENTIFICATION</scope>
</reference>
<reference evidence="2" key="2">
    <citation type="submission" date="2025-09" db="UniProtKB">
        <authorList>
            <consortium name="Ensembl"/>
        </authorList>
    </citation>
    <scope>IDENTIFICATION</scope>
</reference>
<dbReference type="PANTHER" id="PTHR13503:SF3">
    <property type="entry name" value="NEGATIVE ELONGATION FACTOR B"/>
    <property type="match status" value="1"/>
</dbReference>
<gene>
    <name evidence="2" type="primary">NELFB</name>
</gene>
<dbReference type="Proteomes" id="UP000694413">
    <property type="component" value="Unassembled WGS sequence"/>
</dbReference>
<dbReference type="GO" id="GO:0034244">
    <property type="term" value="P:negative regulation of transcription elongation by RNA polymerase II"/>
    <property type="evidence" value="ECO:0007669"/>
    <property type="project" value="TreeGrafter"/>
</dbReference>
<organism evidence="2 3">
    <name type="scientific">Zonotrichia albicollis</name>
    <name type="common">White-throated sparrow</name>
    <name type="synonym">Fringilla albicollis</name>
    <dbReference type="NCBI Taxonomy" id="44394"/>
    <lineage>
        <taxon>Eukaryota</taxon>
        <taxon>Metazoa</taxon>
        <taxon>Chordata</taxon>
        <taxon>Craniata</taxon>
        <taxon>Vertebrata</taxon>
        <taxon>Euteleostomi</taxon>
        <taxon>Archelosauria</taxon>
        <taxon>Archosauria</taxon>
        <taxon>Dinosauria</taxon>
        <taxon>Saurischia</taxon>
        <taxon>Theropoda</taxon>
        <taxon>Coelurosauria</taxon>
        <taxon>Aves</taxon>
        <taxon>Neognathae</taxon>
        <taxon>Neoaves</taxon>
        <taxon>Telluraves</taxon>
        <taxon>Australaves</taxon>
        <taxon>Passeriformes</taxon>
        <taxon>Passerellidae</taxon>
        <taxon>Zonotrichia</taxon>
    </lineage>
</organism>
<dbReference type="AlphaFoldDB" id="A0A8D2MSQ3"/>
<evidence type="ECO:0000313" key="3">
    <source>
        <dbReference type="Proteomes" id="UP000694413"/>
    </source>
</evidence>
<dbReference type="Pfam" id="PF06209">
    <property type="entry name" value="COBRA1"/>
    <property type="match status" value="1"/>
</dbReference>
<accession>A0A8D2MSQ3</accession>
<dbReference type="InterPro" id="IPR010405">
    <property type="entry name" value="COBRA1"/>
</dbReference>